<dbReference type="Proteomes" id="UP000823775">
    <property type="component" value="Unassembled WGS sequence"/>
</dbReference>
<organism evidence="1 2">
    <name type="scientific">Datura stramonium</name>
    <name type="common">Jimsonweed</name>
    <name type="synonym">Common thornapple</name>
    <dbReference type="NCBI Taxonomy" id="4076"/>
    <lineage>
        <taxon>Eukaryota</taxon>
        <taxon>Viridiplantae</taxon>
        <taxon>Streptophyta</taxon>
        <taxon>Embryophyta</taxon>
        <taxon>Tracheophyta</taxon>
        <taxon>Spermatophyta</taxon>
        <taxon>Magnoliopsida</taxon>
        <taxon>eudicotyledons</taxon>
        <taxon>Gunneridae</taxon>
        <taxon>Pentapetalae</taxon>
        <taxon>asterids</taxon>
        <taxon>lamiids</taxon>
        <taxon>Solanales</taxon>
        <taxon>Solanaceae</taxon>
        <taxon>Solanoideae</taxon>
        <taxon>Datureae</taxon>
        <taxon>Datura</taxon>
    </lineage>
</organism>
<evidence type="ECO:0000313" key="1">
    <source>
        <dbReference type="EMBL" id="MCD7451716.1"/>
    </source>
</evidence>
<protein>
    <submittedName>
        <fullName evidence="1">Uncharacterized protein</fullName>
    </submittedName>
</protein>
<sequence>MQWKNRNSWQCKLAKTKSHQNFECSRYCNILMLQPSCDNWRSLTVYTYYNALCLCKLEITDDMVDLTRIEPVLANFCPAIHSSKLIKARRSNIKYPKKQSQSPTRKLAD</sequence>
<reference evidence="1 2" key="1">
    <citation type="journal article" date="2021" name="BMC Genomics">
        <title>Datura genome reveals duplications of psychoactive alkaloid biosynthetic genes and high mutation rate following tissue culture.</title>
        <authorList>
            <person name="Rajewski A."/>
            <person name="Carter-House D."/>
            <person name="Stajich J."/>
            <person name="Litt A."/>
        </authorList>
    </citation>
    <scope>NUCLEOTIDE SEQUENCE [LARGE SCALE GENOMIC DNA]</scope>
    <source>
        <strain evidence="1">AR-01</strain>
    </source>
</reference>
<comment type="caution">
    <text evidence="1">The sequence shown here is derived from an EMBL/GenBank/DDBJ whole genome shotgun (WGS) entry which is preliminary data.</text>
</comment>
<keyword evidence="2" id="KW-1185">Reference proteome</keyword>
<name>A0ABS8RY71_DATST</name>
<gene>
    <name evidence="1" type="ORF">HAX54_013099</name>
</gene>
<evidence type="ECO:0000313" key="2">
    <source>
        <dbReference type="Proteomes" id="UP000823775"/>
    </source>
</evidence>
<accession>A0ABS8RY71</accession>
<proteinExistence type="predicted"/>
<dbReference type="EMBL" id="JACEIK010000178">
    <property type="protein sequence ID" value="MCD7451716.1"/>
    <property type="molecule type" value="Genomic_DNA"/>
</dbReference>